<accession>A0ABQ7ZV99</accession>
<dbReference type="EMBL" id="JAGKQM010000014">
    <property type="protein sequence ID" value="KAH0884191.1"/>
    <property type="molecule type" value="Genomic_DNA"/>
</dbReference>
<dbReference type="InterPro" id="IPR032675">
    <property type="entry name" value="LRR_dom_sf"/>
</dbReference>
<name>A0ABQ7ZV99_BRANA</name>
<dbReference type="Gene3D" id="3.80.10.10">
    <property type="entry name" value="Ribonuclease Inhibitor"/>
    <property type="match status" value="1"/>
</dbReference>
<sequence>MRRENMSPSLSATNPLPIVSAVGFESDVSQAQREASCNYFQRMIVSDLDLDVLAKARLDKLEGLKLDKCSGFSTDGLLSIVKPCRFPALCSLHFSLCKREEEWKSCTNAEEVGQVLDSMWMVEIE</sequence>
<organism evidence="1 2">
    <name type="scientific">Brassica napus</name>
    <name type="common">Rape</name>
    <dbReference type="NCBI Taxonomy" id="3708"/>
    <lineage>
        <taxon>Eukaryota</taxon>
        <taxon>Viridiplantae</taxon>
        <taxon>Streptophyta</taxon>
        <taxon>Embryophyta</taxon>
        <taxon>Tracheophyta</taxon>
        <taxon>Spermatophyta</taxon>
        <taxon>Magnoliopsida</taxon>
        <taxon>eudicotyledons</taxon>
        <taxon>Gunneridae</taxon>
        <taxon>Pentapetalae</taxon>
        <taxon>rosids</taxon>
        <taxon>malvids</taxon>
        <taxon>Brassicales</taxon>
        <taxon>Brassicaceae</taxon>
        <taxon>Brassiceae</taxon>
        <taxon>Brassica</taxon>
    </lineage>
</organism>
<dbReference type="Proteomes" id="UP000824890">
    <property type="component" value="Unassembled WGS sequence"/>
</dbReference>
<evidence type="ECO:0000313" key="2">
    <source>
        <dbReference type="Proteomes" id="UP000824890"/>
    </source>
</evidence>
<evidence type="ECO:0000313" key="1">
    <source>
        <dbReference type="EMBL" id="KAH0884191.1"/>
    </source>
</evidence>
<comment type="caution">
    <text evidence="1">The sequence shown here is derived from an EMBL/GenBank/DDBJ whole genome shotgun (WGS) entry which is preliminary data.</text>
</comment>
<proteinExistence type="predicted"/>
<protein>
    <submittedName>
        <fullName evidence="1">Uncharacterized protein</fullName>
    </submittedName>
</protein>
<gene>
    <name evidence="1" type="ORF">HID58_060287</name>
</gene>
<reference evidence="1 2" key="1">
    <citation type="submission" date="2021-05" db="EMBL/GenBank/DDBJ databases">
        <title>Genome Assembly of Synthetic Allotetraploid Brassica napus Reveals Homoeologous Exchanges between Subgenomes.</title>
        <authorList>
            <person name="Davis J.T."/>
        </authorList>
    </citation>
    <scope>NUCLEOTIDE SEQUENCE [LARGE SCALE GENOMIC DNA]</scope>
    <source>
        <strain evidence="2">cv. Da-Ae</strain>
        <tissue evidence="1">Seedling</tissue>
    </source>
</reference>
<keyword evidence="2" id="KW-1185">Reference proteome</keyword>